<dbReference type="AlphaFoldDB" id="A0A401SVZ8"/>
<keyword evidence="1" id="KW-0812">Transmembrane</keyword>
<dbReference type="Proteomes" id="UP000287033">
    <property type="component" value="Unassembled WGS sequence"/>
</dbReference>
<evidence type="ECO:0000313" key="2">
    <source>
        <dbReference type="EMBL" id="GCC34579.1"/>
    </source>
</evidence>
<comment type="caution">
    <text evidence="2">The sequence shown here is derived from an EMBL/GenBank/DDBJ whole genome shotgun (WGS) entry which is preliminary data.</text>
</comment>
<proteinExistence type="predicted"/>
<organism evidence="2 3">
    <name type="scientific">Chiloscyllium punctatum</name>
    <name type="common">Brownbanded bambooshark</name>
    <name type="synonym">Hemiscyllium punctatum</name>
    <dbReference type="NCBI Taxonomy" id="137246"/>
    <lineage>
        <taxon>Eukaryota</taxon>
        <taxon>Metazoa</taxon>
        <taxon>Chordata</taxon>
        <taxon>Craniata</taxon>
        <taxon>Vertebrata</taxon>
        <taxon>Chondrichthyes</taxon>
        <taxon>Elasmobranchii</taxon>
        <taxon>Galeomorphii</taxon>
        <taxon>Galeoidea</taxon>
        <taxon>Orectolobiformes</taxon>
        <taxon>Hemiscylliidae</taxon>
        <taxon>Chiloscyllium</taxon>
    </lineage>
</organism>
<keyword evidence="1" id="KW-0472">Membrane</keyword>
<name>A0A401SVZ8_CHIPU</name>
<dbReference type="EMBL" id="BEZZ01000610">
    <property type="protein sequence ID" value="GCC34579.1"/>
    <property type="molecule type" value="Genomic_DNA"/>
</dbReference>
<sequence length="84" mass="9370">MHGLPSGLVFSIYYPILAAIGIPVTLKVMKVDSTGPQYNSYVTTLARCCSHKLIPQAETMKVILLFHKTYIDLPDFKCTLPISR</sequence>
<keyword evidence="3" id="KW-1185">Reference proteome</keyword>
<feature type="transmembrane region" description="Helical" evidence="1">
    <location>
        <begin position="12"/>
        <end position="29"/>
    </location>
</feature>
<accession>A0A401SVZ8</accession>
<protein>
    <submittedName>
        <fullName evidence="2">Uncharacterized protein</fullName>
    </submittedName>
</protein>
<evidence type="ECO:0000256" key="1">
    <source>
        <dbReference type="SAM" id="Phobius"/>
    </source>
</evidence>
<reference evidence="2 3" key="1">
    <citation type="journal article" date="2018" name="Nat. Ecol. Evol.">
        <title>Shark genomes provide insights into elasmobranch evolution and the origin of vertebrates.</title>
        <authorList>
            <person name="Hara Y"/>
            <person name="Yamaguchi K"/>
            <person name="Onimaru K"/>
            <person name="Kadota M"/>
            <person name="Koyanagi M"/>
            <person name="Keeley SD"/>
            <person name="Tatsumi K"/>
            <person name="Tanaka K"/>
            <person name="Motone F"/>
            <person name="Kageyama Y"/>
            <person name="Nozu R"/>
            <person name="Adachi N"/>
            <person name="Nishimura O"/>
            <person name="Nakagawa R"/>
            <person name="Tanegashima C"/>
            <person name="Kiyatake I"/>
            <person name="Matsumoto R"/>
            <person name="Murakumo K"/>
            <person name="Nishida K"/>
            <person name="Terakita A"/>
            <person name="Kuratani S"/>
            <person name="Sato K"/>
            <person name="Hyodo S Kuraku.S."/>
        </authorList>
    </citation>
    <scope>NUCLEOTIDE SEQUENCE [LARGE SCALE GENOMIC DNA]</scope>
</reference>
<keyword evidence="1" id="KW-1133">Transmembrane helix</keyword>
<gene>
    <name evidence="2" type="ORF">chiPu_0013054</name>
</gene>
<evidence type="ECO:0000313" key="3">
    <source>
        <dbReference type="Proteomes" id="UP000287033"/>
    </source>
</evidence>